<accession>A0A2G5T494</accession>
<gene>
    <name evidence="2" type="primary">Cnig_chr_X.g26633</name>
    <name evidence="2" type="ORF">B9Z55_026633</name>
</gene>
<dbReference type="Proteomes" id="UP000230233">
    <property type="component" value="Chromosome X"/>
</dbReference>
<feature type="compositionally biased region" description="Acidic residues" evidence="1">
    <location>
        <begin position="63"/>
        <end position="72"/>
    </location>
</feature>
<dbReference type="AlphaFoldDB" id="A0A2G5T494"/>
<organism evidence="2 3">
    <name type="scientific">Caenorhabditis nigoni</name>
    <dbReference type="NCBI Taxonomy" id="1611254"/>
    <lineage>
        <taxon>Eukaryota</taxon>
        <taxon>Metazoa</taxon>
        <taxon>Ecdysozoa</taxon>
        <taxon>Nematoda</taxon>
        <taxon>Chromadorea</taxon>
        <taxon>Rhabditida</taxon>
        <taxon>Rhabditina</taxon>
        <taxon>Rhabditomorpha</taxon>
        <taxon>Rhabditoidea</taxon>
        <taxon>Rhabditidae</taxon>
        <taxon>Peloderinae</taxon>
        <taxon>Caenorhabditis</taxon>
    </lineage>
</organism>
<feature type="compositionally biased region" description="Acidic residues" evidence="1">
    <location>
        <begin position="86"/>
        <end position="101"/>
    </location>
</feature>
<evidence type="ECO:0000313" key="2">
    <source>
        <dbReference type="EMBL" id="PIC21989.1"/>
    </source>
</evidence>
<evidence type="ECO:0000313" key="3">
    <source>
        <dbReference type="Proteomes" id="UP000230233"/>
    </source>
</evidence>
<sequence>MEQKNVSIKKMYFFEDLIFRVSSSYGFFIILGRILVDWSILEAENACSLLQKLFQQQNPDDVSNSDDSDSDEEIPKKKTQQQEPALQEEDFADADGDETSEEGNFQSRKARTRSISQLPSSPKST</sequence>
<feature type="compositionally biased region" description="Polar residues" evidence="1">
    <location>
        <begin position="102"/>
        <end position="125"/>
    </location>
</feature>
<name>A0A2G5T494_9PELO</name>
<keyword evidence="3" id="KW-1185">Reference proteome</keyword>
<proteinExistence type="predicted"/>
<protein>
    <submittedName>
        <fullName evidence="2">Uncharacterized protein</fullName>
    </submittedName>
</protein>
<comment type="caution">
    <text evidence="2">The sequence shown here is derived from an EMBL/GenBank/DDBJ whole genome shotgun (WGS) entry which is preliminary data.</text>
</comment>
<evidence type="ECO:0000256" key="1">
    <source>
        <dbReference type="SAM" id="MobiDB-lite"/>
    </source>
</evidence>
<feature type="region of interest" description="Disordered" evidence="1">
    <location>
        <begin position="56"/>
        <end position="125"/>
    </location>
</feature>
<reference evidence="3" key="1">
    <citation type="submission" date="2017-10" db="EMBL/GenBank/DDBJ databases">
        <title>Rapid genome shrinkage in a self-fertile nematode reveals novel sperm competition proteins.</title>
        <authorList>
            <person name="Yin D."/>
            <person name="Schwarz E.M."/>
            <person name="Thomas C.G."/>
            <person name="Felde R.L."/>
            <person name="Korf I.F."/>
            <person name="Cutter A.D."/>
            <person name="Schartner C.M."/>
            <person name="Ralston E.J."/>
            <person name="Meyer B.J."/>
            <person name="Haag E.S."/>
        </authorList>
    </citation>
    <scope>NUCLEOTIDE SEQUENCE [LARGE SCALE GENOMIC DNA]</scope>
    <source>
        <strain evidence="3">JU1422</strain>
    </source>
</reference>
<dbReference type="EMBL" id="PDUG01000006">
    <property type="protein sequence ID" value="PIC21989.1"/>
    <property type="molecule type" value="Genomic_DNA"/>
</dbReference>